<keyword evidence="2" id="KW-1185">Reference proteome</keyword>
<organism evidence="1 2">
    <name type="scientific">Niastella vici</name>
    <dbReference type="NCBI Taxonomy" id="1703345"/>
    <lineage>
        <taxon>Bacteria</taxon>
        <taxon>Pseudomonadati</taxon>
        <taxon>Bacteroidota</taxon>
        <taxon>Chitinophagia</taxon>
        <taxon>Chitinophagales</taxon>
        <taxon>Chitinophagaceae</taxon>
        <taxon>Niastella</taxon>
    </lineage>
</organism>
<comment type="caution">
    <text evidence="1">The sequence shown here is derived from an EMBL/GenBank/DDBJ whole genome shotgun (WGS) entry which is preliminary data.</text>
</comment>
<evidence type="ECO:0000313" key="2">
    <source>
        <dbReference type="Proteomes" id="UP000192796"/>
    </source>
</evidence>
<dbReference type="AlphaFoldDB" id="A0A1V9G7B9"/>
<protein>
    <submittedName>
        <fullName evidence="1">Uncharacterized protein</fullName>
    </submittedName>
</protein>
<dbReference type="Proteomes" id="UP000192796">
    <property type="component" value="Unassembled WGS sequence"/>
</dbReference>
<accession>A0A1V9G7B9</accession>
<proteinExistence type="predicted"/>
<sequence>MSKCFRWLYFLKHNSFNIFKRKEQFTMYPARPNNNQFSIKTTFNAFITIPNQKKFNKIQ</sequence>
<gene>
    <name evidence="1" type="ORF">A3860_13360</name>
</gene>
<dbReference type="EMBL" id="LVYD01000002">
    <property type="protein sequence ID" value="OQP66472.1"/>
    <property type="molecule type" value="Genomic_DNA"/>
</dbReference>
<reference evidence="1 2" key="1">
    <citation type="submission" date="2016-03" db="EMBL/GenBank/DDBJ databases">
        <title>Niastella vici sp. nov., isolated from farmland soil.</title>
        <authorList>
            <person name="Chen L."/>
            <person name="Wang D."/>
            <person name="Yang S."/>
            <person name="Wang G."/>
        </authorList>
    </citation>
    <scope>NUCLEOTIDE SEQUENCE [LARGE SCALE GENOMIC DNA]</scope>
    <source>
        <strain evidence="1 2">DJ57</strain>
    </source>
</reference>
<name>A0A1V9G7B9_9BACT</name>
<evidence type="ECO:0000313" key="1">
    <source>
        <dbReference type="EMBL" id="OQP66472.1"/>
    </source>
</evidence>